<feature type="region of interest" description="Disordered" evidence="1">
    <location>
        <begin position="120"/>
        <end position="191"/>
    </location>
</feature>
<dbReference type="InterPro" id="IPR052196">
    <property type="entry name" value="Bact_Kbp"/>
</dbReference>
<evidence type="ECO:0000313" key="4">
    <source>
        <dbReference type="Proteomes" id="UP000248749"/>
    </source>
</evidence>
<evidence type="ECO:0000256" key="2">
    <source>
        <dbReference type="SAM" id="Phobius"/>
    </source>
</evidence>
<dbReference type="OrthoDB" id="8444614at2"/>
<keyword evidence="2" id="KW-0472">Membrane</keyword>
<reference evidence="3 4" key="1">
    <citation type="submission" date="2018-01" db="EMBL/GenBank/DDBJ databases">
        <title>Draft genome sequence of Salinispora sp. 13K206.</title>
        <authorList>
            <person name="Sahin N."/>
            <person name="Saygin H."/>
            <person name="Ay H."/>
        </authorList>
    </citation>
    <scope>NUCLEOTIDE SEQUENCE [LARGE SCALE GENOMIC DNA]</scope>
    <source>
        <strain evidence="3 4">13K206</strain>
    </source>
</reference>
<keyword evidence="2" id="KW-1133">Transmembrane helix</keyword>
<dbReference type="AlphaFoldDB" id="A0A2W2DPL5"/>
<name>A0A2W2DPL5_9ACTN</name>
<feature type="compositionally biased region" description="Polar residues" evidence="1">
    <location>
        <begin position="171"/>
        <end position="188"/>
    </location>
</feature>
<dbReference type="EMBL" id="POUB01000003">
    <property type="protein sequence ID" value="PZG02880.1"/>
    <property type="molecule type" value="Genomic_DNA"/>
</dbReference>
<dbReference type="PANTHER" id="PTHR34700:SF4">
    <property type="entry name" value="PHAGE-LIKE ELEMENT PBSX PROTEIN XKDP"/>
    <property type="match status" value="1"/>
</dbReference>
<organism evidence="3 4">
    <name type="scientific">Micromonospora deserti</name>
    <dbReference type="NCBI Taxonomy" id="2070366"/>
    <lineage>
        <taxon>Bacteria</taxon>
        <taxon>Bacillati</taxon>
        <taxon>Actinomycetota</taxon>
        <taxon>Actinomycetes</taxon>
        <taxon>Micromonosporales</taxon>
        <taxon>Micromonosporaceae</taxon>
        <taxon>Micromonospora</taxon>
    </lineage>
</organism>
<protein>
    <submittedName>
        <fullName evidence="3">Uncharacterized protein</fullName>
    </submittedName>
</protein>
<evidence type="ECO:0000313" key="3">
    <source>
        <dbReference type="EMBL" id="PZG02880.1"/>
    </source>
</evidence>
<feature type="transmembrane region" description="Helical" evidence="2">
    <location>
        <begin position="51"/>
        <end position="74"/>
    </location>
</feature>
<keyword evidence="4" id="KW-1185">Reference proteome</keyword>
<dbReference type="InterPro" id="IPR036779">
    <property type="entry name" value="LysM_dom_sf"/>
</dbReference>
<dbReference type="PANTHER" id="PTHR34700">
    <property type="entry name" value="POTASSIUM BINDING PROTEIN KBP"/>
    <property type="match status" value="1"/>
</dbReference>
<accession>A0A2W2DPL5</accession>
<dbReference type="Gene3D" id="3.10.350.10">
    <property type="entry name" value="LysM domain"/>
    <property type="match status" value="1"/>
</dbReference>
<comment type="caution">
    <text evidence="3">The sequence shown here is derived from an EMBL/GenBank/DDBJ whole genome shotgun (WGS) entry which is preliminary data.</text>
</comment>
<evidence type="ECO:0000256" key="1">
    <source>
        <dbReference type="SAM" id="MobiDB-lite"/>
    </source>
</evidence>
<dbReference type="Proteomes" id="UP000248749">
    <property type="component" value="Unassembled WGS sequence"/>
</dbReference>
<gene>
    <name evidence="3" type="ORF">C1I99_00885</name>
</gene>
<dbReference type="RefSeq" id="WP_158553886.1">
    <property type="nucleotide sequence ID" value="NZ_POUB01000003.1"/>
</dbReference>
<feature type="non-terminal residue" evidence="3">
    <location>
        <position position="269"/>
    </location>
</feature>
<sequence>MAKRASTAVVRTATAALALAPPALLYQAGWLTTVDLSADQLQAWVHQPLTSGFIILLTYASAWLLWVLLITAVTDHTHRYLAARLRWHLTLHLPGPLQALAATLLGTTAVTTAALPATAHGHTATDADPSAMTPPSTETAPIRDAVPHTQSTGPAPSRLGHPTTSPTTTTAVLTSESRNSDADSTVATPPTFARDRTDARAANRNPGRTIDVTAEDTLWDLAAEHLGDPHRWREIYKLNRGNEQANGYALTDPDEIHVGWVLALPAHEA</sequence>
<keyword evidence="2" id="KW-0812">Transmembrane</keyword>
<proteinExistence type="predicted"/>